<dbReference type="SUPFAM" id="SSF56784">
    <property type="entry name" value="HAD-like"/>
    <property type="match status" value="1"/>
</dbReference>
<gene>
    <name evidence="1" type="ORF">FVF61_11195</name>
</gene>
<keyword evidence="1" id="KW-0378">Hydrolase</keyword>
<organism evidence="1 2">
    <name type="scientific">Formosa maritima</name>
    <dbReference type="NCBI Taxonomy" id="2592046"/>
    <lineage>
        <taxon>Bacteria</taxon>
        <taxon>Pseudomonadati</taxon>
        <taxon>Bacteroidota</taxon>
        <taxon>Flavobacteriia</taxon>
        <taxon>Flavobacteriales</taxon>
        <taxon>Flavobacteriaceae</taxon>
        <taxon>Formosa</taxon>
    </lineage>
</organism>
<protein>
    <submittedName>
        <fullName evidence="1">Hydrolase</fullName>
    </submittedName>
</protein>
<dbReference type="RefSeq" id="WP_148456439.1">
    <property type="nucleotide sequence ID" value="NZ_VSFC01000052.1"/>
</dbReference>
<accession>A0A5D0G2Z8</accession>
<sequence length="138" mass="16311">MNFNDKLILAIDFDGTIVEDAYPKIGKPKLFAFETLLRLQKDGHRLILWTYRSDIRLQEAVKFCKENGLEFYAVNKSFPEEQFDYSKSRKIHADLFIDDRNIGGFKGWGEIYQMLSNPNYNPLKLEKKKGLFSFFRKK</sequence>
<dbReference type="Proteomes" id="UP000324550">
    <property type="component" value="Unassembled WGS sequence"/>
</dbReference>
<dbReference type="InterPro" id="IPR023214">
    <property type="entry name" value="HAD_sf"/>
</dbReference>
<dbReference type="PIRSF" id="PIRSF020079">
    <property type="entry name" value="UCP020079"/>
    <property type="match status" value="1"/>
</dbReference>
<dbReference type="AlphaFoldDB" id="A0A5D0G2Z8"/>
<dbReference type="OrthoDB" id="5431039at2"/>
<dbReference type="NCBIfam" id="NF046079">
    <property type="entry name" value="HAD_phos_BT0820"/>
    <property type="match status" value="1"/>
</dbReference>
<name>A0A5D0G2Z8_9FLAO</name>
<dbReference type="GO" id="GO:0016787">
    <property type="term" value="F:hydrolase activity"/>
    <property type="evidence" value="ECO:0007669"/>
    <property type="project" value="UniProtKB-KW"/>
</dbReference>
<dbReference type="InterPro" id="IPR016769">
    <property type="entry name" value="Phage_SP01_Orf1"/>
</dbReference>
<comment type="caution">
    <text evidence="1">The sequence shown here is derived from an EMBL/GenBank/DDBJ whole genome shotgun (WGS) entry which is preliminary data.</text>
</comment>
<keyword evidence="2" id="KW-1185">Reference proteome</keyword>
<reference evidence="1 2" key="1">
    <citation type="submission" date="2019-08" db="EMBL/GenBank/DDBJ databases">
        <title>Formosa sediminis sp. nov., isolated from marine sediment.</title>
        <authorList>
            <person name="Cao W.R."/>
        </authorList>
    </citation>
    <scope>NUCLEOTIDE SEQUENCE [LARGE SCALE GENOMIC DNA]</scope>
    <source>
        <strain evidence="1 2">1494</strain>
    </source>
</reference>
<dbReference type="Gene3D" id="3.40.50.1000">
    <property type="entry name" value="HAD superfamily/HAD-like"/>
    <property type="match status" value="1"/>
</dbReference>
<proteinExistence type="predicted"/>
<dbReference type="EMBL" id="VSFC01000052">
    <property type="protein sequence ID" value="TYA53208.1"/>
    <property type="molecule type" value="Genomic_DNA"/>
</dbReference>
<evidence type="ECO:0000313" key="2">
    <source>
        <dbReference type="Proteomes" id="UP000324550"/>
    </source>
</evidence>
<evidence type="ECO:0000313" key="1">
    <source>
        <dbReference type="EMBL" id="TYA53208.1"/>
    </source>
</evidence>
<dbReference type="InterPro" id="IPR036412">
    <property type="entry name" value="HAD-like_sf"/>
</dbReference>